<feature type="compositionally biased region" description="Polar residues" evidence="1">
    <location>
        <begin position="55"/>
        <end position="67"/>
    </location>
</feature>
<dbReference type="Proteomes" id="UP000277928">
    <property type="component" value="Unassembled WGS sequence"/>
</dbReference>
<sequence length="343" mass="39230">MAELSKKWEPKRYAKSSEDPFGTEEPIMTTVQITNDVLSGRSRTSEGSSTDSSDPLTETTQASRTRAISLQSVNDEMHEFDVDLLYSWDQSSGTISYEAWSSSLVDTFNDAKLATVIISTIAHCLYCLLLHTLKKYLHKPEELAVKLFRKLFLTVLHLSDFKQPQQKDIICRAQLDRRLLRDTIPPQQILTAKSLTMLNEAMRQDRIRGHLLKRIVTQCERNGNAERYEFISKMCDDVISEYVASNGRNNKLLEINLECGGDMPPRLKINGIRAERSPKCEDINEKCRSAKQISEVHNVKHLFQHRSACSPALPYPSAATFGRCSIEDYVKMLKKRRKQLEEQ</sequence>
<keyword evidence="3" id="KW-1185">Reference proteome</keyword>
<proteinExistence type="predicted"/>
<dbReference type="AlphaFoldDB" id="A0A3P6SCJ6"/>
<feature type="region of interest" description="Disordered" evidence="1">
    <location>
        <begin position="1"/>
        <end position="67"/>
    </location>
</feature>
<evidence type="ECO:0000313" key="3">
    <source>
        <dbReference type="Proteomes" id="UP000277928"/>
    </source>
</evidence>
<gene>
    <name evidence="2" type="ORF">NLS_LOCUS2207</name>
</gene>
<organism evidence="2 3">
    <name type="scientific">Litomosoides sigmodontis</name>
    <name type="common">Filarial nematode worm</name>
    <dbReference type="NCBI Taxonomy" id="42156"/>
    <lineage>
        <taxon>Eukaryota</taxon>
        <taxon>Metazoa</taxon>
        <taxon>Ecdysozoa</taxon>
        <taxon>Nematoda</taxon>
        <taxon>Chromadorea</taxon>
        <taxon>Rhabditida</taxon>
        <taxon>Spirurina</taxon>
        <taxon>Spiruromorpha</taxon>
        <taxon>Filarioidea</taxon>
        <taxon>Onchocercidae</taxon>
        <taxon>Litomosoides</taxon>
    </lineage>
</organism>
<accession>A0A3P6SCJ6</accession>
<evidence type="ECO:0000313" key="2">
    <source>
        <dbReference type="EMBL" id="VDK73672.1"/>
    </source>
</evidence>
<dbReference type="EMBL" id="UYRX01000096">
    <property type="protein sequence ID" value="VDK73672.1"/>
    <property type="molecule type" value="Genomic_DNA"/>
</dbReference>
<dbReference type="OrthoDB" id="5848260at2759"/>
<protein>
    <submittedName>
        <fullName evidence="2">Uncharacterized protein</fullName>
    </submittedName>
</protein>
<feature type="compositionally biased region" description="Basic and acidic residues" evidence="1">
    <location>
        <begin position="1"/>
        <end position="18"/>
    </location>
</feature>
<feature type="compositionally biased region" description="Low complexity" evidence="1">
    <location>
        <begin position="39"/>
        <end position="54"/>
    </location>
</feature>
<evidence type="ECO:0000256" key="1">
    <source>
        <dbReference type="SAM" id="MobiDB-lite"/>
    </source>
</evidence>
<reference evidence="2 3" key="1">
    <citation type="submission" date="2018-08" db="EMBL/GenBank/DDBJ databases">
        <authorList>
            <person name="Laetsch R D."/>
            <person name="Stevens L."/>
            <person name="Kumar S."/>
            <person name="Blaxter L. M."/>
        </authorList>
    </citation>
    <scope>NUCLEOTIDE SEQUENCE [LARGE SCALE GENOMIC DNA]</scope>
</reference>
<dbReference type="OMA" id="PASNEVH"/>
<name>A0A3P6SCJ6_LITSI</name>